<feature type="region of interest" description="Disordered" evidence="1">
    <location>
        <begin position="93"/>
        <end position="157"/>
    </location>
</feature>
<dbReference type="VEuPathDB" id="AmoebaDB:NF0099410"/>
<dbReference type="RefSeq" id="XP_044569138.1">
    <property type="nucleotide sequence ID" value="XM_044706522.1"/>
</dbReference>
<accession>A0A6A5CGM2</accession>
<feature type="compositionally biased region" description="Acidic residues" evidence="1">
    <location>
        <begin position="93"/>
        <end position="105"/>
    </location>
</feature>
<comment type="caution">
    <text evidence="2">The sequence shown here is derived from an EMBL/GenBank/DDBJ whole genome shotgun (WGS) entry which is preliminary data.</text>
</comment>
<gene>
    <name evidence="2" type="ORF">FDP41_000324</name>
</gene>
<dbReference type="GeneID" id="68107542"/>
<feature type="compositionally biased region" description="Basic and acidic residues" evidence="1">
    <location>
        <begin position="106"/>
        <end position="116"/>
    </location>
</feature>
<dbReference type="Proteomes" id="UP000444721">
    <property type="component" value="Unassembled WGS sequence"/>
</dbReference>
<evidence type="ECO:0000313" key="3">
    <source>
        <dbReference type="Proteomes" id="UP000444721"/>
    </source>
</evidence>
<organism evidence="2 3">
    <name type="scientific">Naegleria fowleri</name>
    <name type="common">Brain eating amoeba</name>
    <dbReference type="NCBI Taxonomy" id="5763"/>
    <lineage>
        <taxon>Eukaryota</taxon>
        <taxon>Discoba</taxon>
        <taxon>Heterolobosea</taxon>
        <taxon>Tetramitia</taxon>
        <taxon>Eutetramitia</taxon>
        <taxon>Vahlkampfiidae</taxon>
        <taxon>Naegleria</taxon>
    </lineage>
</organism>
<feature type="compositionally biased region" description="Low complexity" evidence="1">
    <location>
        <begin position="129"/>
        <end position="139"/>
    </location>
</feature>
<keyword evidence="3" id="KW-1185">Reference proteome</keyword>
<protein>
    <submittedName>
        <fullName evidence="2">Uncharacterized protein</fullName>
    </submittedName>
</protein>
<dbReference type="AlphaFoldDB" id="A0A6A5CGM2"/>
<dbReference type="EMBL" id="VFQX01000002">
    <property type="protein sequence ID" value="KAF0984425.1"/>
    <property type="molecule type" value="Genomic_DNA"/>
</dbReference>
<evidence type="ECO:0000313" key="2">
    <source>
        <dbReference type="EMBL" id="KAF0984425.1"/>
    </source>
</evidence>
<evidence type="ECO:0000256" key="1">
    <source>
        <dbReference type="SAM" id="MobiDB-lite"/>
    </source>
</evidence>
<dbReference type="VEuPathDB" id="AmoebaDB:FDP41_000324"/>
<sequence>MLCPFCGTSIASFPGYSEIQLDPYFGLANSPKLQEQMCRHVISCALTLANSNHWDVSDLLPKPTYNIFTLPELNNQHADEDPEDEDFVMNDDEEMSDDEEPITEEELSHLQQDEAHVSQLEQRGRKIITSNNNNSTQTDSNHHVNDAEQNSKTTQRTEEPLFDLSIQFKFMNGLELNGEFNSQSDTLKTLVEWVSLKSQIASNCLKFRHHTTWLEGDLNTTNTTTLEHLFSLVLPESETETQNQNPRQKKKTKLVLFVAVRKTL</sequence>
<reference evidence="2 3" key="1">
    <citation type="journal article" date="2019" name="Sci. Rep.">
        <title>Nanopore sequencing improves the draft genome of the human pathogenic amoeba Naegleria fowleri.</title>
        <authorList>
            <person name="Liechti N."/>
            <person name="Schurch N."/>
            <person name="Bruggmann R."/>
            <person name="Wittwer M."/>
        </authorList>
    </citation>
    <scope>NUCLEOTIDE SEQUENCE [LARGE SCALE GENOMIC DNA]</scope>
    <source>
        <strain evidence="2 3">ATCC 30894</strain>
    </source>
</reference>
<name>A0A6A5CGM2_NAEFO</name>
<proteinExistence type="predicted"/>